<dbReference type="SUPFAM" id="SSF49265">
    <property type="entry name" value="Fibronectin type III"/>
    <property type="match status" value="1"/>
</dbReference>
<comment type="caution">
    <text evidence="3">The sequence shown here is derived from an EMBL/GenBank/DDBJ whole genome shotgun (WGS) entry which is preliminary data.</text>
</comment>
<gene>
    <name evidence="3" type="ORF">ACFOSB_00120</name>
</gene>
<dbReference type="RefSeq" id="WP_322473233.1">
    <property type="nucleotide sequence ID" value="NZ_JBHRZG010000001.1"/>
</dbReference>
<feature type="signal peptide" evidence="1">
    <location>
        <begin position="1"/>
        <end position="21"/>
    </location>
</feature>
<keyword evidence="1" id="KW-0732">Signal</keyword>
<dbReference type="EMBL" id="JBHRZG010000001">
    <property type="protein sequence ID" value="MFC3831266.1"/>
    <property type="molecule type" value="Genomic_DNA"/>
</dbReference>
<proteinExistence type="predicted"/>
<dbReference type="Pfam" id="PF01289">
    <property type="entry name" value="Thiol_cytolysin"/>
    <property type="match status" value="1"/>
</dbReference>
<feature type="domain" description="Fibronectin type-III" evidence="2">
    <location>
        <begin position="35"/>
        <end position="122"/>
    </location>
</feature>
<feature type="chain" id="PRO_5045652445" evidence="1">
    <location>
        <begin position="22"/>
        <end position="630"/>
    </location>
</feature>
<dbReference type="PROSITE" id="PS51257">
    <property type="entry name" value="PROKAR_LIPOPROTEIN"/>
    <property type="match status" value="1"/>
</dbReference>
<accession>A0ABV7Z4S5</accession>
<dbReference type="InterPro" id="IPR036359">
    <property type="entry name" value="Thiol_cytolysin_sf"/>
</dbReference>
<evidence type="ECO:0000313" key="3">
    <source>
        <dbReference type="EMBL" id="MFC3831266.1"/>
    </source>
</evidence>
<organism evidence="3 4">
    <name type="scientific">Deinococcus rufus</name>
    <dbReference type="NCBI Taxonomy" id="2136097"/>
    <lineage>
        <taxon>Bacteria</taxon>
        <taxon>Thermotogati</taxon>
        <taxon>Deinococcota</taxon>
        <taxon>Deinococci</taxon>
        <taxon>Deinococcales</taxon>
        <taxon>Deinococcaceae</taxon>
        <taxon>Deinococcus</taxon>
    </lineage>
</organism>
<evidence type="ECO:0000256" key="1">
    <source>
        <dbReference type="SAM" id="SignalP"/>
    </source>
</evidence>
<keyword evidence="4" id="KW-1185">Reference proteome</keyword>
<dbReference type="InterPro" id="IPR001869">
    <property type="entry name" value="Thiol_cytolysin"/>
</dbReference>
<dbReference type="Gene3D" id="2.60.40.10">
    <property type="entry name" value="Immunoglobulins"/>
    <property type="match status" value="1"/>
</dbReference>
<dbReference type="PRINTS" id="PR01400">
    <property type="entry name" value="TACYTOLYSIN"/>
</dbReference>
<dbReference type="InterPro" id="IPR003961">
    <property type="entry name" value="FN3_dom"/>
</dbReference>
<name>A0ABV7Z4S5_9DEIO</name>
<protein>
    <submittedName>
        <fullName evidence="3">Thiol-activated cytolysin family protein</fullName>
    </submittedName>
</protein>
<dbReference type="Proteomes" id="UP001595803">
    <property type="component" value="Unassembled WGS sequence"/>
</dbReference>
<dbReference type="Gene3D" id="3.90.840.10">
    <property type="entry name" value="Thiol-activated cytolysin superfamily/Thiol-activated cytolysin, alpha-beta domain"/>
    <property type="match status" value="1"/>
</dbReference>
<dbReference type="SUPFAM" id="SSF56978">
    <property type="entry name" value="Perfringolysin"/>
    <property type="match status" value="1"/>
</dbReference>
<dbReference type="InterPro" id="IPR013783">
    <property type="entry name" value="Ig-like_fold"/>
</dbReference>
<reference evidence="4" key="1">
    <citation type="journal article" date="2019" name="Int. J. Syst. Evol. Microbiol.">
        <title>The Global Catalogue of Microorganisms (GCM) 10K type strain sequencing project: providing services to taxonomists for standard genome sequencing and annotation.</title>
        <authorList>
            <consortium name="The Broad Institute Genomics Platform"/>
            <consortium name="The Broad Institute Genome Sequencing Center for Infectious Disease"/>
            <person name="Wu L."/>
            <person name="Ma J."/>
        </authorList>
    </citation>
    <scope>NUCLEOTIDE SEQUENCE [LARGE SCALE GENOMIC DNA]</scope>
    <source>
        <strain evidence="4">CCTCC AB 2017081</strain>
    </source>
</reference>
<dbReference type="InterPro" id="IPR036116">
    <property type="entry name" value="FN3_sf"/>
</dbReference>
<sequence length="630" mass="65644">MRTLNVSRHLLTLSLPLLVAACGSGGSPTDQTVADPPNFTGTAAGATTVNLRWDAVAGATSYTLERKTNTAAYSLIASPGAGTLNYADTTAQASTAYTYRVKAVSGSASSAGAVTSVTTPAGAAPQNPNAEAINAYASSLPSWAAFSPPIPDSDEASGPAVPAQITEDGVTYDCTTTPYGLARTPEKVVTFQPDASVFWPGVLLQGRGYADGLGSLKELPIRQRAPLAVSIDLLGNDNARTVDSPNLQTVTQAIGQLIAAAKAEGVSPGTSIDYQKQETNSSNEVALHLGLSARYMPLTVKATLDVNRKANETTITANFIEKAFTVSVVPPQTPAGFFSPDFTPALLDEQKNLGNVGPNNLPTYVSSITYGRILLFSFTASGSEQEIKATLDALYESASTGASVELSAAQKQLLSTASIKVTTVGGDSSNALALIRSGNISDYFETTTALETYKPISYEVRNLGDGSIAKVSETTSYNIRQCTARPKVPVKTGEEIQITLDRINVNDAGDGDLENGEVYGSVTLDGTAAWSANRDNAVSVGNGGVIDMNGQNSLKKEANLGSSVSFTVTGYFKDADSGLRGGDDDLGGFDTTITVPVPMTSGQYTTTLNDSNGSMTLVYTVKKTKDLMTP</sequence>
<evidence type="ECO:0000259" key="2">
    <source>
        <dbReference type="PROSITE" id="PS50853"/>
    </source>
</evidence>
<dbReference type="Gene3D" id="3.30.1040.20">
    <property type="match status" value="1"/>
</dbReference>
<dbReference type="CDD" id="cd00063">
    <property type="entry name" value="FN3"/>
    <property type="match status" value="1"/>
</dbReference>
<dbReference type="Gene3D" id="3.40.30.40">
    <property type="entry name" value="Perfringolysin"/>
    <property type="match status" value="1"/>
</dbReference>
<evidence type="ECO:0000313" key="4">
    <source>
        <dbReference type="Proteomes" id="UP001595803"/>
    </source>
</evidence>
<dbReference type="PROSITE" id="PS50853">
    <property type="entry name" value="FN3"/>
    <property type="match status" value="1"/>
</dbReference>
<dbReference type="InterPro" id="IPR036363">
    <property type="entry name" value="Thiol_cytolysin_ab_sf"/>
</dbReference>